<protein>
    <recommendedName>
        <fullName evidence="3">protein-L-isoaspartate(D-aspartate) O-methyltransferase</fullName>
        <ecNumber evidence="3">2.1.1.77</ecNumber>
    </recommendedName>
</protein>
<keyword evidence="11" id="KW-1185">Reference proteome</keyword>
<dbReference type="OrthoDB" id="194891at2157"/>
<organism evidence="10 11">
    <name type="scientific">Halosimplex pelagicum</name>
    <dbReference type="NCBI Taxonomy" id="869886"/>
    <lineage>
        <taxon>Archaea</taxon>
        <taxon>Methanobacteriati</taxon>
        <taxon>Methanobacteriota</taxon>
        <taxon>Stenosarchaea group</taxon>
        <taxon>Halobacteria</taxon>
        <taxon>Halobacteriales</taxon>
        <taxon>Haloarculaceae</taxon>
        <taxon>Halosimplex</taxon>
    </lineage>
</organism>
<evidence type="ECO:0000256" key="8">
    <source>
        <dbReference type="ARBA" id="ARBA00025330"/>
    </source>
</evidence>
<dbReference type="InterPro" id="IPR000682">
    <property type="entry name" value="PCMT"/>
</dbReference>
<dbReference type="Pfam" id="PF01135">
    <property type="entry name" value="PCMT"/>
    <property type="match status" value="1"/>
</dbReference>
<evidence type="ECO:0000256" key="9">
    <source>
        <dbReference type="ARBA" id="ARBA00029295"/>
    </source>
</evidence>
<evidence type="ECO:0000256" key="4">
    <source>
        <dbReference type="ARBA" id="ARBA00022490"/>
    </source>
</evidence>
<dbReference type="GO" id="GO:0032259">
    <property type="term" value="P:methylation"/>
    <property type="evidence" value="ECO:0007669"/>
    <property type="project" value="UniProtKB-KW"/>
</dbReference>
<dbReference type="GO" id="GO:0005737">
    <property type="term" value="C:cytoplasm"/>
    <property type="evidence" value="ECO:0007669"/>
    <property type="project" value="UniProtKB-SubCell"/>
</dbReference>
<dbReference type="GeneID" id="56081014"/>
<dbReference type="GO" id="GO:0004719">
    <property type="term" value="F:protein-L-isoaspartate (D-aspartate) O-methyltransferase activity"/>
    <property type="evidence" value="ECO:0007669"/>
    <property type="project" value="UniProtKB-EC"/>
</dbReference>
<dbReference type="PANTHER" id="PTHR11579">
    <property type="entry name" value="PROTEIN-L-ISOASPARTATE O-METHYLTRANSFERASE"/>
    <property type="match status" value="1"/>
</dbReference>
<keyword evidence="4" id="KW-0963">Cytoplasm</keyword>
<keyword evidence="5 10" id="KW-0489">Methyltransferase</keyword>
<dbReference type="InterPro" id="IPR029063">
    <property type="entry name" value="SAM-dependent_MTases_sf"/>
</dbReference>
<sequence>MDPAVLRDDMVDSLEHESKGCLRSEALSVAMREVPREAFVAEDRGAYADRPFERLGTRVLAPSTVARLLEALDVREGDSVLVVGAGVGYTAAVVAELAGAEHVHAVDITRRLVIEARGNLAEAGYGGVLVDRRDGADGLPEYAPFDRILLEAAAVSPPAALVDQLAEDGRLVMPHGTGEQHLAIVEDGEVAERLGGVAFQPMLVEGEQADTVERNRTRREDREFARRNAEGRTGWEQEWIDWDDAVRR</sequence>
<evidence type="ECO:0000256" key="2">
    <source>
        <dbReference type="ARBA" id="ARBA00005369"/>
    </source>
</evidence>
<evidence type="ECO:0000313" key="11">
    <source>
        <dbReference type="Proteomes" id="UP000509346"/>
    </source>
</evidence>
<evidence type="ECO:0000256" key="7">
    <source>
        <dbReference type="ARBA" id="ARBA00022691"/>
    </source>
</evidence>
<dbReference type="SUPFAM" id="SSF53335">
    <property type="entry name" value="S-adenosyl-L-methionine-dependent methyltransferases"/>
    <property type="match status" value="1"/>
</dbReference>
<comment type="function">
    <text evidence="8">Catalyzes the methyl esterification of L-isoaspartyl residues in peptides and proteins that result from spontaneous decomposition of normal L-aspartyl and L-asparaginyl residues. It plays a role in the repair and/or degradation of damaged proteins.</text>
</comment>
<evidence type="ECO:0000256" key="5">
    <source>
        <dbReference type="ARBA" id="ARBA00022603"/>
    </source>
</evidence>
<evidence type="ECO:0000256" key="6">
    <source>
        <dbReference type="ARBA" id="ARBA00022679"/>
    </source>
</evidence>
<accession>A0A7D5P8R4</accession>
<dbReference type="CDD" id="cd02440">
    <property type="entry name" value="AdoMet_MTases"/>
    <property type="match status" value="1"/>
</dbReference>
<dbReference type="EC" id="2.1.1.77" evidence="3"/>
<dbReference type="Gene3D" id="3.40.50.150">
    <property type="entry name" value="Vaccinia Virus protein VP39"/>
    <property type="match status" value="1"/>
</dbReference>
<comment type="similarity">
    <text evidence="2">Belongs to the methyltransferase superfamily. L-isoaspartyl/D-aspartyl protein methyltransferase family.</text>
</comment>
<comment type="catalytic activity">
    <reaction evidence="9">
        <text>[protein]-L-isoaspartate + S-adenosyl-L-methionine = [protein]-L-isoaspartate alpha-methyl ester + S-adenosyl-L-homocysteine</text>
        <dbReference type="Rhea" id="RHEA:12705"/>
        <dbReference type="Rhea" id="RHEA-COMP:12143"/>
        <dbReference type="Rhea" id="RHEA-COMP:12144"/>
        <dbReference type="ChEBI" id="CHEBI:57856"/>
        <dbReference type="ChEBI" id="CHEBI:59789"/>
        <dbReference type="ChEBI" id="CHEBI:90596"/>
        <dbReference type="ChEBI" id="CHEBI:90598"/>
        <dbReference type="EC" id="2.1.1.77"/>
    </reaction>
</comment>
<keyword evidence="6 10" id="KW-0808">Transferase</keyword>
<keyword evidence="7" id="KW-0949">S-adenosyl-L-methionine</keyword>
<dbReference type="KEGG" id="hpel:HZS54_00455"/>
<evidence type="ECO:0000313" key="10">
    <source>
        <dbReference type="EMBL" id="QLH80182.1"/>
    </source>
</evidence>
<proteinExistence type="inferred from homology"/>
<evidence type="ECO:0000256" key="3">
    <source>
        <dbReference type="ARBA" id="ARBA00011890"/>
    </source>
</evidence>
<reference evidence="10 11" key="1">
    <citation type="submission" date="2020-07" db="EMBL/GenBank/DDBJ databases">
        <title>Halosimplex litoreum sp. nov. and Halosimplex rubrum sp. nov., isolated from different salt environments.</title>
        <authorList>
            <person name="Cui H."/>
        </authorList>
    </citation>
    <scope>NUCLEOTIDE SEQUENCE [LARGE SCALE GENOMIC DNA]</scope>
    <source>
        <strain evidence="10 11">R2</strain>
    </source>
</reference>
<evidence type="ECO:0000256" key="1">
    <source>
        <dbReference type="ARBA" id="ARBA00004496"/>
    </source>
</evidence>
<dbReference type="PANTHER" id="PTHR11579:SF0">
    <property type="entry name" value="PROTEIN-L-ISOASPARTATE(D-ASPARTATE) O-METHYLTRANSFERASE"/>
    <property type="match status" value="1"/>
</dbReference>
<gene>
    <name evidence="10" type="ORF">HZS54_00455</name>
</gene>
<name>A0A7D5P8R4_9EURY</name>
<dbReference type="Proteomes" id="UP000509346">
    <property type="component" value="Chromosome"/>
</dbReference>
<dbReference type="EMBL" id="CP058909">
    <property type="protein sequence ID" value="QLH80182.1"/>
    <property type="molecule type" value="Genomic_DNA"/>
</dbReference>
<dbReference type="AlphaFoldDB" id="A0A7D5P8R4"/>
<dbReference type="RefSeq" id="WP_179920014.1">
    <property type="nucleotide sequence ID" value="NZ_CP058909.1"/>
</dbReference>
<comment type="subcellular location">
    <subcellularLocation>
        <location evidence="1">Cytoplasm</location>
    </subcellularLocation>
</comment>